<protein>
    <submittedName>
        <fullName evidence="1">CLUMA_CG012410, isoform A</fullName>
    </submittedName>
</protein>
<dbReference type="Proteomes" id="UP000183832">
    <property type="component" value="Unassembled WGS sequence"/>
</dbReference>
<sequence>MKRRSFKEAQVVMIKMMFKNPSLRKCVGEEDEGEKKRSAAFIHQEAAIMHHFSPFVTIMKRPLQNYVSRNSCEDYQLDDVANH</sequence>
<name>A0A1J1IEH4_9DIPT</name>
<proteinExistence type="predicted"/>
<accession>A0A1J1IEH4</accession>
<keyword evidence="2" id="KW-1185">Reference proteome</keyword>
<dbReference type="EMBL" id="CVRI01000048">
    <property type="protein sequence ID" value="CRK98653.1"/>
    <property type="molecule type" value="Genomic_DNA"/>
</dbReference>
<dbReference type="AlphaFoldDB" id="A0A1J1IEH4"/>
<evidence type="ECO:0000313" key="1">
    <source>
        <dbReference type="EMBL" id="CRK98653.1"/>
    </source>
</evidence>
<gene>
    <name evidence="1" type="ORF">CLUMA_CG012410</name>
</gene>
<evidence type="ECO:0000313" key="2">
    <source>
        <dbReference type="Proteomes" id="UP000183832"/>
    </source>
</evidence>
<reference evidence="1 2" key="1">
    <citation type="submission" date="2015-04" db="EMBL/GenBank/DDBJ databases">
        <authorList>
            <person name="Syromyatnikov M.Y."/>
            <person name="Popov V.N."/>
        </authorList>
    </citation>
    <scope>NUCLEOTIDE SEQUENCE [LARGE SCALE GENOMIC DNA]</scope>
</reference>
<organism evidence="1 2">
    <name type="scientific">Clunio marinus</name>
    <dbReference type="NCBI Taxonomy" id="568069"/>
    <lineage>
        <taxon>Eukaryota</taxon>
        <taxon>Metazoa</taxon>
        <taxon>Ecdysozoa</taxon>
        <taxon>Arthropoda</taxon>
        <taxon>Hexapoda</taxon>
        <taxon>Insecta</taxon>
        <taxon>Pterygota</taxon>
        <taxon>Neoptera</taxon>
        <taxon>Endopterygota</taxon>
        <taxon>Diptera</taxon>
        <taxon>Nematocera</taxon>
        <taxon>Chironomoidea</taxon>
        <taxon>Chironomidae</taxon>
        <taxon>Clunio</taxon>
    </lineage>
</organism>